<organism evidence="1 2">
    <name type="scientific">Streptomyces yunnanensis</name>
    <dbReference type="NCBI Taxonomy" id="156453"/>
    <lineage>
        <taxon>Bacteria</taxon>
        <taxon>Bacillati</taxon>
        <taxon>Actinomycetota</taxon>
        <taxon>Actinomycetes</taxon>
        <taxon>Kitasatosporales</taxon>
        <taxon>Streptomycetaceae</taxon>
        <taxon>Streptomyces</taxon>
    </lineage>
</organism>
<evidence type="ECO:0000313" key="1">
    <source>
        <dbReference type="EMBL" id="WEB39134.1"/>
    </source>
</evidence>
<evidence type="ECO:0000313" key="2">
    <source>
        <dbReference type="Proteomes" id="UP001218629"/>
    </source>
</evidence>
<proteinExistence type="predicted"/>
<keyword evidence="2" id="KW-1185">Reference proteome</keyword>
<gene>
    <name evidence="1" type="ORF">MOV08_07400</name>
</gene>
<reference evidence="1 2" key="1">
    <citation type="submission" date="2022-03" db="EMBL/GenBank/DDBJ databases">
        <title>Streptomyces yunnanensis P86,complete genome.</title>
        <authorList>
            <person name="Chen S."/>
            <person name="Zhang Q."/>
        </authorList>
    </citation>
    <scope>NUCLEOTIDE SEQUENCE [LARGE SCALE GENOMIC DNA]</scope>
    <source>
        <strain evidence="1 2">P86</strain>
    </source>
</reference>
<dbReference type="Proteomes" id="UP001218629">
    <property type="component" value="Chromosome"/>
</dbReference>
<dbReference type="EMBL" id="CP095749">
    <property type="protein sequence ID" value="WEB39134.1"/>
    <property type="molecule type" value="Genomic_DNA"/>
</dbReference>
<protein>
    <submittedName>
        <fullName evidence="1">Uncharacterized protein</fullName>
    </submittedName>
</protein>
<dbReference type="RefSeq" id="WP_275306766.1">
    <property type="nucleotide sequence ID" value="NZ_CP095749.1"/>
</dbReference>
<sequence length="49" mass="5569">MDLLPTTDPAQRLSALVKGRPADRNTARLVERAVEDAFVHRRTDQERPV</sequence>
<name>A0ABY8A4J5_9ACTN</name>
<accession>A0ABY8A4J5</accession>